<evidence type="ECO:0000259" key="4">
    <source>
        <dbReference type="Pfam" id="PF17476"/>
    </source>
</evidence>
<dbReference type="AlphaFoldDB" id="A0A1V0UQP8"/>
<dbReference type="PRINTS" id="PR01391">
    <property type="entry name" value="BINARYTOXINB"/>
</dbReference>
<keyword evidence="1" id="KW-0378">Hydrolase</keyword>
<organism evidence="5 6">
    <name type="scientific">Paenibacillus larvae subsp. pulvifaciens</name>
    <dbReference type="NCBI Taxonomy" id="1477"/>
    <lineage>
        <taxon>Bacteria</taxon>
        <taxon>Bacillati</taxon>
        <taxon>Bacillota</taxon>
        <taxon>Bacilli</taxon>
        <taxon>Bacillales</taxon>
        <taxon>Paenibacillaceae</taxon>
        <taxon>Paenibacillus</taxon>
    </lineage>
</organism>
<dbReference type="InterPro" id="IPR037149">
    <property type="entry name" value="PA_heptamer_dom_sf"/>
</dbReference>
<proteinExistence type="predicted"/>
<name>A0A1V0UQP8_9BACL</name>
<sequence>MEKFIISKNKDVNEGSESSLTISNGSSTENSVNIGIDASISVGLGGFGASVSTSFSKGTSHTLSTEKTEGKNWSASIGMNTADSAYYNGNVRYYNRGTAPIYHAKPTTSLVLDHGKNAKTLFTVKAKENQEAEVIKPGDSYPKEGLAPISMRNMDDFGSTPMPLSYSQLRDIEKGTPLSLQTDQFAGDYIKVVKGDQSEPRPWTYWLTQIDSSSARIILSDGDTETERRIAARSAEDYENDTKPEVTLGEAIQSTFGIERSDTPTYNGDPIQFIFNKDTAKDIEKQLMNMGDKANLQNVKLKAGMQIMLITNLVFNGSFKYGFGDWEIRDDDYGLRHLRLFENRGPDGENVIGWDYKSTPYEVFGAVSQYLNVIPNKNYKASAWVKTNSSKSIISLEVSGHGGYNPLINGIKRPEHKTDDFEKIEFTFNSGKYNKVIFKLMLWEPYPIDTTNVQATNLECKLAP</sequence>
<evidence type="ECO:0000313" key="5">
    <source>
        <dbReference type="EMBL" id="ARF67461.1"/>
    </source>
</evidence>
<dbReference type="InterPro" id="IPR035331">
    <property type="entry name" value="Binary_toxB_3"/>
</dbReference>
<evidence type="ECO:0000313" key="6">
    <source>
        <dbReference type="Proteomes" id="UP000192727"/>
    </source>
</evidence>
<dbReference type="EMBL" id="CP020557">
    <property type="protein sequence ID" value="ARF67461.1"/>
    <property type="molecule type" value="Genomic_DNA"/>
</dbReference>
<dbReference type="GO" id="GO:0051260">
    <property type="term" value="P:protein homooligomerization"/>
    <property type="evidence" value="ECO:0007669"/>
    <property type="project" value="InterPro"/>
</dbReference>
<feature type="domain" description="Clostridial binary toxin B/anthrax toxin PA" evidence="4">
    <location>
        <begin position="207"/>
        <end position="302"/>
    </location>
</feature>
<dbReference type="Proteomes" id="UP000192727">
    <property type="component" value="Chromosome"/>
</dbReference>
<evidence type="ECO:0000256" key="1">
    <source>
        <dbReference type="ARBA" id="ARBA00022801"/>
    </source>
</evidence>
<dbReference type="SUPFAM" id="SSF49785">
    <property type="entry name" value="Galactose-binding domain-like"/>
    <property type="match status" value="1"/>
</dbReference>
<dbReference type="GO" id="GO:0016798">
    <property type="term" value="F:hydrolase activity, acting on glycosyl bonds"/>
    <property type="evidence" value="ECO:0007669"/>
    <property type="project" value="InterPro"/>
</dbReference>
<dbReference type="InterPro" id="IPR027439">
    <property type="entry name" value="PA_heptamer_dom"/>
</dbReference>
<dbReference type="InterPro" id="IPR003305">
    <property type="entry name" value="CenC_carb-bd"/>
</dbReference>
<dbReference type="Pfam" id="PF17475">
    <property type="entry name" value="Binary_toxB_2"/>
    <property type="match status" value="1"/>
</dbReference>
<dbReference type="Gene3D" id="2.60.120.240">
    <property type="entry name" value="Protective antigen, heptamerisation domain"/>
    <property type="match status" value="1"/>
</dbReference>
<dbReference type="GO" id="GO:0005576">
    <property type="term" value="C:extracellular region"/>
    <property type="evidence" value="ECO:0007669"/>
    <property type="project" value="InterPro"/>
</dbReference>
<reference evidence="5 6" key="1">
    <citation type="submission" date="2017-03" db="EMBL/GenBank/DDBJ databases">
        <title>Paenibacillus larvae genome sequencing.</title>
        <authorList>
            <person name="Dingman D.W."/>
        </authorList>
    </citation>
    <scope>NUCLEOTIDE SEQUENCE [LARGE SCALE GENOMIC DNA]</scope>
    <source>
        <strain evidence="5 6">SAG 10367</strain>
    </source>
</reference>
<dbReference type="Pfam" id="PF17476">
    <property type="entry name" value="Binary_toxB_3"/>
    <property type="match status" value="1"/>
</dbReference>
<feature type="domain" description="Protective antigen heptamerisation" evidence="3">
    <location>
        <begin position="1"/>
        <end position="188"/>
    </location>
</feature>
<evidence type="ECO:0008006" key="7">
    <source>
        <dbReference type="Google" id="ProtNLM"/>
    </source>
</evidence>
<dbReference type="Pfam" id="PF02018">
    <property type="entry name" value="CBM_4_9"/>
    <property type="match status" value="1"/>
</dbReference>
<dbReference type="InterPro" id="IPR008979">
    <property type="entry name" value="Galactose-bd-like_sf"/>
</dbReference>
<evidence type="ECO:0000259" key="3">
    <source>
        <dbReference type="Pfam" id="PF17475"/>
    </source>
</evidence>
<feature type="domain" description="CBM-cenC" evidence="2">
    <location>
        <begin position="312"/>
        <end position="442"/>
    </location>
</feature>
<gene>
    <name evidence="5" type="ORF">B7C51_05975</name>
</gene>
<dbReference type="SUPFAM" id="SSF56988">
    <property type="entry name" value="Anthrax protective antigen"/>
    <property type="match status" value="1"/>
</dbReference>
<protein>
    <recommendedName>
        <fullName evidence="7">Toxin-like protein</fullName>
    </recommendedName>
</protein>
<evidence type="ECO:0000259" key="2">
    <source>
        <dbReference type="Pfam" id="PF02018"/>
    </source>
</evidence>
<dbReference type="Gene3D" id="3.10.20.110">
    <property type="match status" value="1"/>
</dbReference>
<dbReference type="InterPro" id="IPR003896">
    <property type="entry name" value="Bacterial_exotoxin_B"/>
</dbReference>
<accession>A0A1V0UQP8</accession>
<dbReference type="Gene3D" id="2.60.120.260">
    <property type="entry name" value="Galactose-binding domain-like"/>
    <property type="match status" value="1"/>
</dbReference>